<proteinExistence type="inferred from homology"/>
<dbReference type="Pfam" id="PF22590">
    <property type="entry name" value="Cas3-like_C_2"/>
    <property type="match status" value="1"/>
</dbReference>
<evidence type="ECO:0000313" key="12">
    <source>
        <dbReference type="Proteomes" id="UP000035331"/>
    </source>
</evidence>
<evidence type="ECO:0000256" key="1">
    <source>
        <dbReference type="ARBA" id="ARBA00006847"/>
    </source>
</evidence>
<evidence type="ECO:0000256" key="5">
    <source>
        <dbReference type="ARBA" id="ARBA00022741"/>
    </source>
</evidence>
<dbReference type="GO" id="GO:0004518">
    <property type="term" value="F:nuclease activity"/>
    <property type="evidence" value="ECO:0007669"/>
    <property type="project" value="UniProtKB-KW"/>
</dbReference>
<gene>
    <name evidence="11" type="ORF">MCM1_1894</name>
</gene>
<comment type="similarity">
    <text evidence="2">In the central section; belongs to the CRISPR-associated helicase Cas3 family.</text>
</comment>
<evidence type="ECO:0000313" key="11">
    <source>
        <dbReference type="EMBL" id="AKJ38918.1"/>
    </source>
</evidence>
<dbReference type="GO" id="GO:0046872">
    <property type="term" value="F:metal ion binding"/>
    <property type="evidence" value="ECO:0007669"/>
    <property type="project" value="UniProtKB-KW"/>
</dbReference>
<dbReference type="Proteomes" id="UP000035331">
    <property type="component" value="Chromosome"/>
</dbReference>
<dbReference type="InterPro" id="IPR006483">
    <property type="entry name" value="CRISPR-assoc_Cas3_HD"/>
</dbReference>
<dbReference type="GO" id="GO:0005524">
    <property type="term" value="F:ATP binding"/>
    <property type="evidence" value="ECO:0007669"/>
    <property type="project" value="UniProtKB-KW"/>
</dbReference>
<keyword evidence="9" id="KW-0051">Antiviral defense</keyword>
<dbReference type="GO" id="GO:0016787">
    <property type="term" value="F:hydrolase activity"/>
    <property type="evidence" value="ECO:0007669"/>
    <property type="project" value="UniProtKB-KW"/>
</dbReference>
<dbReference type="GO" id="GO:0003723">
    <property type="term" value="F:RNA binding"/>
    <property type="evidence" value="ECO:0007669"/>
    <property type="project" value="TreeGrafter"/>
</dbReference>
<dbReference type="Gene3D" id="3.40.50.300">
    <property type="entry name" value="P-loop containing nucleotide triphosphate hydrolases"/>
    <property type="match status" value="2"/>
</dbReference>
<evidence type="ECO:0000256" key="7">
    <source>
        <dbReference type="ARBA" id="ARBA00022806"/>
    </source>
</evidence>
<keyword evidence="6" id="KW-0378">Hydrolase</keyword>
<feature type="domain" description="HD Cas3-type" evidence="10">
    <location>
        <begin position="22"/>
        <end position="237"/>
    </location>
</feature>
<dbReference type="InterPro" id="IPR038257">
    <property type="entry name" value="CRISPR-assoc_Cas3_HD_sf"/>
</dbReference>
<organism evidence="11 12">
    <name type="scientific">Methanosarcina barkeri CM1</name>
    <dbReference type="NCBI Taxonomy" id="796385"/>
    <lineage>
        <taxon>Archaea</taxon>
        <taxon>Methanobacteriati</taxon>
        <taxon>Methanobacteriota</taxon>
        <taxon>Stenosarchaea group</taxon>
        <taxon>Methanomicrobia</taxon>
        <taxon>Methanosarcinales</taxon>
        <taxon>Methanosarcinaceae</taxon>
        <taxon>Methanosarcina</taxon>
    </lineage>
</organism>
<evidence type="ECO:0000256" key="2">
    <source>
        <dbReference type="ARBA" id="ARBA00009046"/>
    </source>
</evidence>
<evidence type="ECO:0000256" key="6">
    <source>
        <dbReference type="ARBA" id="ARBA00022801"/>
    </source>
</evidence>
<dbReference type="PANTHER" id="PTHR47963:SF9">
    <property type="entry name" value="CRISPR-ASSOCIATED ENDONUCLEASE_HELICASE CAS3"/>
    <property type="match status" value="1"/>
</dbReference>
<keyword evidence="3" id="KW-0540">Nuclease</keyword>
<dbReference type="GO" id="GO:0003724">
    <property type="term" value="F:RNA helicase activity"/>
    <property type="evidence" value="ECO:0007669"/>
    <property type="project" value="TreeGrafter"/>
</dbReference>
<accession>A0A0G3CG76</accession>
<protein>
    <submittedName>
        <fullName evidence="11">CRISPR-associated helicase Cas3</fullName>
    </submittedName>
</protein>
<dbReference type="InterPro" id="IPR050547">
    <property type="entry name" value="DEAD_box_RNA_helicases"/>
</dbReference>
<dbReference type="InterPro" id="IPR054712">
    <property type="entry name" value="Cas3-like_dom"/>
</dbReference>
<evidence type="ECO:0000259" key="10">
    <source>
        <dbReference type="PROSITE" id="PS51643"/>
    </source>
</evidence>
<dbReference type="InterPro" id="IPR006474">
    <property type="entry name" value="Helicase_Cas3_CRISPR-ass_core"/>
</dbReference>
<dbReference type="InterPro" id="IPR027417">
    <property type="entry name" value="P-loop_NTPase"/>
</dbReference>
<dbReference type="EMBL" id="CP008746">
    <property type="protein sequence ID" value="AKJ38918.1"/>
    <property type="molecule type" value="Genomic_DNA"/>
</dbReference>
<keyword evidence="8" id="KW-0067">ATP-binding</keyword>
<dbReference type="InterPro" id="IPR001650">
    <property type="entry name" value="Helicase_C-like"/>
</dbReference>
<comment type="similarity">
    <text evidence="1">In the N-terminal section; belongs to the CRISPR-associated nuclease Cas3-HD family.</text>
</comment>
<reference evidence="11 12" key="2">
    <citation type="journal article" date="2015" name="Stand. Genomic Sci.">
        <title>The complete genome sequence of the rumen methanogen Methanosarcina barkeri CM1.</title>
        <authorList>
            <person name="Lambie S.C."/>
            <person name="Kelly W.J."/>
            <person name="Leahy S.C."/>
            <person name="Li D."/>
            <person name="Reilly K."/>
            <person name="McAllister T.A."/>
            <person name="Valle E.R."/>
            <person name="Attwood G.T."/>
            <person name="Altermann E."/>
        </authorList>
    </citation>
    <scope>NUCLEOTIDE SEQUENCE [LARGE SCALE GENOMIC DNA]</scope>
    <source>
        <strain evidence="11 12">CM1</strain>
    </source>
</reference>
<dbReference type="GO" id="GO:0051607">
    <property type="term" value="P:defense response to virus"/>
    <property type="evidence" value="ECO:0007669"/>
    <property type="project" value="UniProtKB-KW"/>
</dbReference>
<dbReference type="NCBIfam" id="TIGR01587">
    <property type="entry name" value="cas3_core"/>
    <property type="match status" value="1"/>
</dbReference>
<reference evidence="12" key="1">
    <citation type="submission" date="2014-06" db="EMBL/GenBank/DDBJ databases">
        <title>The complete genome sequence of Methanosarcina barkeri CM1.</title>
        <authorList>
            <consortium name="Pastoral Greenhouse Gas Research Consortium"/>
            <person name="Lambie S.C."/>
            <person name="Leahy S.C."/>
            <person name="Kelly W.J."/>
            <person name="Li D."/>
            <person name="Reilly K."/>
            <person name="Attwood G.T."/>
            <person name="Altermann E."/>
        </authorList>
    </citation>
    <scope>NUCLEOTIDE SEQUENCE [LARGE SCALE GENOMIC DNA]</scope>
    <source>
        <strain evidence="12">CM1</strain>
    </source>
</reference>
<dbReference type="Pfam" id="PF18019">
    <property type="entry name" value="Cas3_HD"/>
    <property type="match status" value="1"/>
</dbReference>
<evidence type="ECO:0000256" key="9">
    <source>
        <dbReference type="ARBA" id="ARBA00023118"/>
    </source>
</evidence>
<dbReference type="CDD" id="cd09641">
    <property type="entry name" value="Cas3''_I"/>
    <property type="match status" value="1"/>
</dbReference>
<keyword evidence="7" id="KW-0347">Helicase</keyword>
<keyword evidence="5" id="KW-0547">Nucleotide-binding</keyword>
<dbReference type="PROSITE" id="PS51643">
    <property type="entry name" value="HD_CAS3"/>
    <property type="match status" value="1"/>
</dbReference>
<dbReference type="PANTHER" id="PTHR47963">
    <property type="entry name" value="DEAD-BOX ATP-DEPENDENT RNA HELICASE 47, MITOCHONDRIAL"/>
    <property type="match status" value="1"/>
</dbReference>
<evidence type="ECO:0000256" key="4">
    <source>
        <dbReference type="ARBA" id="ARBA00022723"/>
    </source>
</evidence>
<dbReference type="NCBIfam" id="TIGR01596">
    <property type="entry name" value="cas3_HD"/>
    <property type="match status" value="1"/>
</dbReference>
<dbReference type="AlphaFoldDB" id="A0A0G3CG76"/>
<dbReference type="SUPFAM" id="SSF52540">
    <property type="entry name" value="P-loop containing nucleoside triphosphate hydrolases"/>
    <property type="match status" value="1"/>
</dbReference>
<sequence>MNNLCNNLMLNNWGKSCSIEDKETNYHLLVYHCLDVAAVGTVLLEKDKLLAKKITELTGFNKEETLSLIPFLLTVHDLGKFSERFQNLKPELLKELRHHESNRAYILRHDSMGFFLWNSIWKRLWDENCLNLNNLDYDIYDWDLAIEPLIKAVAGHHGKPPEYEIHGVPVNCKELFTEEDTEIAYIFVKSVLQLFSGTDFNAAIRDDDSGDPFENLILKFKKSSWLLAGLTVLCDWIGSNNNYFKYISEPMPLEEYWNRNALKNAKEALYDSGVLPSTVSLNTGMEVLFPNIKTPSPLQLHVSSCPIEKIPQLFIIEEATGNGKTEASLTLAHRLMSVGLANGIFIALPTMATSNAMYERLVRTYRNFYQENSDPSLVLAHSGNYLSDEFRTSIGFSEVEELKQYSRIGTTEDETISAQCSRWIADSRKKALLADVGVGTVDQAIMAVLPTYHQSLRILGLTRSVLIVDEVHAYDSYMNTLLCKLLELHASLGGSAILLSATIPAKLRQRLTDSFCKGLGVACGSLKETAYPLLTHVSEMDTEEIQIGTREGTGRTIYVEFFNEQVSVEEKIVSTSKEGKCVCWIRNTVDDAVDAYEKLVNILGEEKVDLFHARFVMGERLEIENRVLKTFGKESNESTRKGRVLIATQVIEQSLDLDFDYMISDLAPIDLLIQRVGRLQRHSKHGSQRVPVFGIFSPELTENPPENWYADFFPKAAFVYPNHGKLWLTARLLAERGQFTVPEDLRFLIEGVFGEHSIETVAPNLRIWEDKAEGESRAKIDAANLNSLNFQEEYKRTLTQWVDDLITPTRLGEETLLVRLAKWNGKHLTPFFKDKRYSWELSQVSVRKSKIKKSRTYEKTLKVEVKKALDSMPDKGKWSILVPMSPASDNEWTGIAVDEYNNEVHVRYKQKMGLSVEK</sequence>
<evidence type="ECO:0000256" key="3">
    <source>
        <dbReference type="ARBA" id="ARBA00022722"/>
    </source>
</evidence>
<evidence type="ECO:0000256" key="8">
    <source>
        <dbReference type="ARBA" id="ARBA00022840"/>
    </source>
</evidence>
<name>A0A0G3CG76_METBA</name>
<dbReference type="PATRIC" id="fig|796385.3.peg.2353"/>
<dbReference type="SMART" id="SM00490">
    <property type="entry name" value="HELICc"/>
    <property type="match status" value="1"/>
</dbReference>
<dbReference type="Gene3D" id="1.10.3210.30">
    <property type="match status" value="1"/>
</dbReference>
<keyword evidence="4" id="KW-0479">Metal-binding</keyword>